<comment type="similarity">
    <text evidence="7">Belongs to the inorganic phosphate transporter (PiT) (TC 2.A.20) family.</text>
</comment>
<dbReference type="EMBL" id="FNXT01000713">
    <property type="protein sequence ID" value="SZX66562.1"/>
    <property type="molecule type" value="Genomic_DNA"/>
</dbReference>
<dbReference type="GO" id="GO:0035435">
    <property type="term" value="P:phosphate ion transmembrane transport"/>
    <property type="evidence" value="ECO:0007669"/>
    <property type="project" value="TreeGrafter"/>
</dbReference>
<accession>A0A383VP85</accession>
<proteinExistence type="inferred from homology"/>
<feature type="transmembrane region" description="Helical" evidence="7">
    <location>
        <begin position="388"/>
        <end position="408"/>
    </location>
</feature>
<protein>
    <recommendedName>
        <fullName evidence="7">Phosphate transporter</fullName>
    </recommendedName>
</protein>
<gene>
    <name evidence="8" type="ORF">BQ4739_LOCUS6965</name>
</gene>
<keyword evidence="2 7" id="KW-0813">Transport</keyword>
<organism evidence="8 9">
    <name type="scientific">Tetradesmus obliquus</name>
    <name type="common">Green alga</name>
    <name type="synonym">Acutodesmus obliquus</name>
    <dbReference type="NCBI Taxonomy" id="3088"/>
    <lineage>
        <taxon>Eukaryota</taxon>
        <taxon>Viridiplantae</taxon>
        <taxon>Chlorophyta</taxon>
        <taxon>core chlorophytes</taxon>
        <taxon>Chlorophyceae</taxon>
        <taxon>CS clade</taxon>
        <taxon>Sphaeropleales</taxon>
        <taxon>Scenedesmaceae</taxon>
        <taxon>Tetradesmus</taxon>
    </lineage>
</organism>
<dbReference type="GO" id="GO:0005315">
    <property type="term" value="F:phosphate transmembrane transporter activity"/>
    <property type="evidence" value="ECO:0007669"/>
    <property type="project" value="InterPro"/>
</dbReference>
<dbReference type="InterPro" id="IPR001204">
    <property type="entry name" value="Phos_transporter"/>
</dbReference>
<dbReference type="Proteomes" id="UP000256970">
    <property type="component" value="Unassembled WGS sequence"/>
</dbReference>
<comment type="subcellular location">
    <subcellularLocation>
        <location evidence="1 7">Membrane</location>
        <topology evidence="1 7">Multi-pass membrane protein</topology>
    </subcellularLocation>
</comment>
<evidence type="ECO:0000256" key="1">
    <source>
        <dbReference type="ARBA" id="ARBA00004141"/>
    </source>
</evidence>
<sequence>MYQAITWMFGFGFVLALVVAFGLGANDVANMFGPSVGARALTMRQALLVAAIFEFLGAVLMGAGVSDTIRSGITNIEFFIPRPDILAYGMMSALGGTGTWMIAATYWELPVSSTQAIISSVAGMAIVAKGWNAVVWTARTPTFPYMKGMSFIALSWLVAPLLAAIASCFLFFIIRTFILRSKNAYQRSLFVLPVFTFITFFTVTWFTIVKAGVQYNWHKMPDAKKAWISIVVAAGTTMLSLFPGLRLLKKNVEADLEAEAAEKAASDSVITVGADGPKSVDVEGALPAPGLLGSIQRSRVWRVLTYGMNYDIHAVVQTDERVAEIHANAEMFDRKAELSFKYLQVCTACANAFAHGSNEVANAVGPLAAIYQVWQTGQITSKAPIPTWLLAIGGLGICAGLATFGYTVMRAMGVKMTRLTNSRGFCVELCVAAVVIVASYCNLPMSSTLATVGAIAGVGVWEGRSGFNALLFAKMVAGWVLTMIAAVSLTCLFMAQGLYAPSRGSPLPGF</sequence>
<evidence type="ECO:0000256" key="7">
    <source>
        <dbReference type="RuleBase" id="RU363058"/>
    </source>
</evidence>
<evidence type="ECO:0000256" key="5">
    <source>
        <dbReference type="ARBA" id="ARBA00022989"/>
    </source>
</evidence>
<dbReference type="PANTHER" id="PTHR11101:SF96">
    <property type="entry name" value="PHOSPHATE TRANSPORTER"/>
    <property type="match status" value="1"/>
</dbReference>
<evidence type="ECO:0000313" key="9">
    <source>
        <dbReference type="Proteomes" id="UP000256970"/>
    </source>
</evidence>
<keyword evidence="3 7" id="KW-0592">Phosphate transport</keyword>
<evidence type="ECO:0000256" key="3">
    <source>
        <dbReference type="ARBA" id="ARBA00022592"/>
    </source>
</evidence>
<name>A0A383VP85_TETOB</name>
<feature type="transmembrane region" description="Helical" evidence="7">
    <location>
        <begin position="116"/>
        <end position="138"/>
    </location>
</feature>
<feature type="transmembrane region" description="Helical" evidence="7">
    <location>
        <begin position="85"/>
        <end position="104"/>
    </location>
</feature>
<dbReference type="Pfam" id="PF01384">
    <property type="entry name" value="PHO4"/>
    <property type="match status" value="1"/>
</dbReference>
<evidence type="ECO:0000256" key="6">
    <source>
        <dbReference type="ARBA" id="ARBA00023136"/>
    </source>
</evidence>
<feature type="transmembrane region" description="Helical" evidence="7">
    <location>
        <begin position="150"/>
        <end position="178"/>
    </location>
</feature>
<keyword evidence="9" id="KW-1185">Reference proteome</keyword>
<dbReference type="AlphaFoldDB" id="A0A383VP85"/>
<reference evidence="8 9" key="1">
    <citation type="submission" date="2016-10" db="EMBL/GenBank/DDBJ databases">
        <authorList>
            <person name="Cai Z."/>
        </authorList>
    </citation>
    <scope>NUCLEOTIDE SEQUENCE [LARGE SCALE GENOMIC DNA]</scope>
</reference>
<feature type="transmembrane region" description="Helical" evidence="7">
    <location>
        <begin position="7"/>
        <end position="25"/>
    </location>
</feature>
<dbReference type="PANTHER" id="PTHR11101">
    <property type="entry name" value="PHOSPHATE TRANSPORTER"/>
    <property type="match status" value="1"/>
</dbReference>
<feature type="transmembrane region" description="Helical" evidence="7">
    <location>
        <begin position="190"/>
        <end position="213"/>
    </location>
</feature>
<keyword evidence="4 7" id="KW-0812">Transmembrane</keyword>
<dbReference type="GO" id="GO:0016020">
    <property type="term" value="C:membrane"/>
    <property type="evidence" value="ECO:0007669"/>
    <property type="project" value="UniProtKB-SubCell"/>
</dbReference>
<feature type="transmembrane region" description="Helical" evidence="7">
    <location>
        <begin position="45"/>
        <end position="65"/>
    </location>
</feature>
<comment type="function">
    <text evidence="7">Sodium-phosphate symporter.</text>
</comment>
<keyword evidence="6 7" id="KW-0472">Membrane</keyword>
<keyword evidence="5 7" id="KW-1133">Transmembrane helix</keyword>
<feature type="transmembrane region" description="Helical" evidence="7">
    <location>
        <begin position="429"/>
        <end position="456"/>
    </location>
</feature>
<feature type="transmembrane region" description="Helical" evidence="7">
    <location>
        <begin position="476"/>
        <end position="495"/>
    </location>
</feature>
<evidence type="ECO:0000256" key="4">
    <source>
        <dbReference type="ARBA" id="ARBA00022692"/>
    </source>
</evidence>
<evidence type="ECO:0000313" key="8">
    <source>
        <dbReference type="EMBL" id="SZX66562.1"/>
    </source>
</evidence>
<evidence type="ECO:0000256" key="2">
    <source>
        <dbReference type="ARBA" id="ARBA00022448"/>
    </source>
</evidence>
<feature type="transmembrane region" description="Helical" evidence="7">
    <location>
        <begin position="225"/>
        <end position="245"/>
    </location>
</feature>